<dbReference type="InterPro" id="IPR042177">
    <property type="entry name" value="Cell/Rod_1"/>
</dbReference>
<keyword evidence="5" id="KW-1133">Transmembrane helix</keyword>
<dbReference type="Gene3D" id="2.40.10.340">
    <property type="entry name" value="Rod shape-determining protein MreC, domain 1"/>
    <property type="match status" value="1"/>
</dbReference>
<protein>
    <recommendedName>
        <fullName evidence="2">Cell shape-determining protein MreC</fullName>
    </recommendedName>
    <alternativeName>
        <fullName evidence="4">Cell shape protein MreC</fullName>
    </alternativeName>
</protein>
<dbReference type="InterPro" id="IPR055342">
    <property type="entry name" value="MreC_beta-barrel_core"/>
</dbReference>
<feature type="domain" description="Rod shape-determining protein MreC beta-barrel core" evidence="6">
    <location>
        <begin position="117"/>
        <end position="266"/>
    </location>
</feature>
<sequence length="292" mass="33383">MRNIFLFLRRYFTFICFVVLQLFALWMLFHYNRFHHAVFLGVANEVTGRVNTQVDKLDDYFHQGAENVRVHRMNDSLLNLLKSNFNYADTAQRNVTDSLRQDSTIAVRRYLWRDAKVVYNTVNAEQNYLQLNRGSKYGIKDDMAVLNSDGSVVGVVVNVSPNFSQVMSLLHVQSSVSASHKATGTLGKVEWDGKDPRFVQLKGIPQSVPVKAGDSIMTSRYSYNFPPAHLIGTISEIKSDPSTGFYVLKVKTAANFSAIQQVFVVENLQREEQLQLTKDTEKKMEEQKNKKR</sequence>
<proteinExistence type="inferred from homology"/>
<dbReference type="OrthoDB" id="9811827at2"/>
<dbReference type="RefSeq" id="WP_146789833.1">
    <property type="nucleotide sequence ID" value="NZ_BAABIO010000003.1"/>
</dbReference>
<feature type="transmembrane region" description="Helical" evidence="5">
    <location>
        <begin position="12"/>
        <end position="29"/>
    </location>
</feature>
<dbReference type="Gene3D" id="2.40.10.350">
    <property type="entry name" value="Rod shape-determining protein MreC, domain 2"/>
    <property type="match status" value="1"/>
</dbReference>
<keyword evidence="3" id="KW-0133">Cell shape</keyword>
<name>A0A5B8ULM7_9BACT</name>
<evidence type="ECO:0000313" key="7">
    <source>
        <dbReference type="EMBL" id="QEC57473.1"/>
    </source>
</evidence>
<keyword evidence="5" id="KW-0812">Transmembrane</keyword>
<accession>A0A5B8ULM7</accession>
<dbReference type="KEGG" id="fgg:FSB75_16725"/>
<dbReference type="Pfam" id="PF04085">
    <property type="entry name" value="MreC"/>
    <property type="match status" value="1"/>
</dbReference>
<dbReference type="Proteomes" id="UP000321204">
    <property type="component" value="Chromosome"/>
</dbReference>
<evidence type="ECO:0000313" key="8">
    <source>
        <dbReference type="Proteomes" id="UP000321204"/>
    </source>
</evidence>
<evidence type="ECO:0000256" key="5">
    <source>
        <dbReference type="SAM" id="Phobius"/>
    </source>
</evidence>
<keyword evidence="5" id="KW-0472">Membrane</keyword>
<comment type="similarity">
    <text evidence="1">Belongs to the MreC family.</text>
</comment>
<gene>
    <name evidence="7" type="primary">mreC</name>
    <name evidence="7" type="ORF">FSB75_16725</name>
</gene>
<evidence type="ECO:0000256" key="3">
    <source>
        <dbReference type="ARBA" id="ARBA00022960"/>
    </source>
</evidence>
<dbReference type="AlphaFoldDB" id="A0A5B8ULM7"/>
<dbReference type="EMBL" id="CP042433">
    <property type="protein sequence ID" value="QEC57473.1"/>
    <property type="molecule type" value="Genomic_DNA"/>
</dbReference>
<evidence type="ECO:0000256" key="4">
    <source>
        <dbReference type="ARBA" id="ARBA00032089"/>
    </source>
</evidence>
<organism evidence="7 8">
    <name type="scientific">Flavisolibacter ginsenosidimutans</name>
    <dbReference type="NCBI Taxonomy" id="661481"/>
    <lineage>
        <taxon>Bacteria</taxon>
        <taxon>Pseudomonadati</taxon>
        <taxon>Bacteroidota</taxon>
        <taxon>Chitinophagia</taxon>
        <taxon>Chitinophagales</taxon>
        <taxon>Chitinophagaceae</taxon>
        <taxon>Flavisolibacter</taxon>
    </lineage>
</organism>
<dbReference type="InterPro" id="IPR007221">
    <property type="entry name" value="MreC"/>
</dbReference>
<dbReference type="NCBIfam" id="NF010532">
    <property type="entry name" value="PRK13922.9-3"/>
    <property type="match status" value="1"/>
</dbReference>
<evidence type="ECO:0000259" key="6">
    <source>
        <dbReference type="Pfam" id="PF04085"/>
    </source>
</evidence>
<keyword evidence="8" id="KW-1185">Reference proteome</keyword>
<dbReference type="PANTHER" id="PTHR34138:SF1">
    <property type="entry name" value="CELL SHAPE-DETERMINING PROTEIN MREC"/>
    <property type="match status" value="1"/>
</dbReference>
<evidence type="ECO:0000256" key="2">
    <source>
        <dbReference type="ARBA" id="ARBA00013855"/>
    </source>
</evidence>
<dbReference type="GO" id="GO:0005886">
    <property type="term" value="C:plasma membrane"/>
    <property type="evidence" value="ECO:0007669"/>
    <property type="project" value="TreeGrafter"/>
</dbReference>
<dbReference type="GO" id="GO:0008360">
    <property type="term" value="P:regulation of cell shape"/>
    <property type="evidence" value="ECO:0007669"/>
    <property type="project" value="UniProtKB-KW"/>
</dbReference>
<dbReference type="InterPro" id="IPR042175">
    <property type="entry name" value="Cell/Rod_MreC_2"/>
</dbReference>
<dbReference type="PANTHER" id="PTHR34138">
    <property type="entry name" value="CELL SHAPE-DETERMINING PROTEIN MREC"/>
    <property type="match status" value="1"/>
</dbReference>
<reference evidence="7 8" key="1">
    <citation type="journal article" date="2015" name="Int. J. Syst. Evol. Microbiol.">
        <title>Flavisolibacter ginsenosidimutans sp. nov., with ginsenoside-converting activity isolated from soil used for cultivating ginseng.</title>
        <authorList>
            <person name="Zhao Y."/>
            <person name="Liu Q."/>
            <person name="Kang M.S."/>
            <person name="Jin F."/>
            <person name="Yu H."/>
            <person name="Im W.T."/>
        </authorList>
    </citation>
    <scope>NUCLEOTIDE SEQUENCE [LARGE SCALE GENOMIC DNA]</scope>
    <source>
        <strain evidence="7 8">Gsoil 636</strain>
    </source>
</reference>
<evidence type="ECO:0000256" key="1">
    <source>
        <dbReference type="ARBA" id="ARBA00009369"/>
    </source>
</evidence>